<organism evidence="6">
    <name type="scientific">Pseudomonas putida</name>
    <name type="common">Arthrobacter siderocapsulatus</name>
    <dbReference type="NCBI Taxonomy" id="303"/>
    <lineage>
        <taxon>Bacteria</taxon>
        <taxon>Pseudomonadati</taxon>
        <taxon>Pseudomonadota</taxon>
        <taxon>Gammaproteobacteria</taxon>
        <taxon>Pseudomonadales</taxon>
        <taxon>Pseudomonadaceae</taxon>
        <taxon>Pseudomonas</taxon>
    </lineage>
</organism>
<geneLocation type="plasmid" evidence="6">
    <name>pAK5</name>
</geneLocation>
<dbReference type="SUPFAM" id="SSF46785">
    <property type="entry name" value="Winged helix' DNA-binding domain"/>
    <property type="match status" value="1"/>
</dbReference>
<evidence type="ECO:0000256" key="4">
    <source>
        <dbReference type="ARBA" id="ARBA00023163"/>
    </source>
</evidence>
<dbReference type="InterPro" id="IPR036390">
    <property type="entry name" value="WH_DNA-bd_sf"/>
</dbReference>
<evidence type="ECO:0000256" key="2">
    <source>
        <dbReference type="ARBA" id="ARBA00023015"/>
    </source>
</evidence>
<gene>
    <name evidence="6" type="primary">sgpR</name>
</gene>
<sequence>MIRLQDVDMNLLVVFQLLYRERKTQAVADELGLTQPAVSHALRRLRNLLGDELFERTSRGLRPTPYAERIAEPVNYALATLHESLNIRDIFDPASSTRNFNLAMTDIGEIYFLPKLMVKLAELAPGVSLSTESESALNLKDAMESGAVDLAIGLLPQLGAGYFQRRLFEQHYVSLMRKGHPLAKGAYGVDEFIAAKHAVVIAAGTGHGQVEELLARSGVPRFVQLTQPHFVAVPYIVSAMDLVVTVTNKLAEATMERFELVMRPHPIDLPRVQINMFWHRRFHQDAGNRWLRGLIFEMFAE</sequence>
<keyword evidence="4" id="KW-0804">Transcription</keyword>
<keyword evidence="3" id="KW-0238">DNA-binding</keyword>
<dbReference type="PANTHER" id="PTHR30118:SF15">
    <property type="entry name" value="TRANSCRIPTIONAL REGULATORY PROTEIN"/>
    <property type="match status" value="1"/>
</dbReference>
<dbReference type="SUPFAM" id="SSF53850">
    <property type="entry name" value="Periplasmic binding protein-like II"/>
    <property type="match status" value="1"/>
</dbReference>
<dbReference type="CDD" id="cd08459">
    <property type="entry name" value="PBP2_DntR_NahR_LinR_like"/>
    <property type="match status" value="1"/>
</dbReference>
<dbReference type="PANTHER" id="PTHR30118">
    <property type="entry name" value="HTH-TYPE TRANSCRIPTIONAL REGULATOR LEUO-RELATED"/>
    <property type="match status" value="1"/>
</dbReference>
<dbReference type="AlphaFoldDB" id="C3VEG2"/>
<proteinExistence type="inferred from homology"/>
<dbReference type="Pfam" id="PF03466">
    <property type="entry name" value="LysR_substrate"/>
    <property type="match status" value="1"/>
</dbReference>
<accession>C3VEG2</accession>
<dbReference type="SMR" id="C3VEG2"/>
<dbReference type="InterPro" id="IPR036388">
    <property type="entry name" value="WH-like_DNA-bd_sf"/>
</dbReference>
<dbReference type="InterPro" id="IPR005119">
    <property type="entry name" value="LysR_subst-bd"/>
</dbReference>
<dbReference type="EMBL" id="FJ859895">
    <property type="protein sequence ID" value="ACO92380.1"/>
    <property type="molecule type" value="Genomic_DNA"/>
</dbReference>
<dbReference type="GO" id="GO:0003677">
    <property type="term" value="F:DNA binding"/>
    <property type="evidence" value="ECO:0007669"/>
    <property type="project" value="UniProtKB-KW"/>
</dbReference>
<keyword evidence="2" id="KW-0805">Transcription regulation</keyword>
<comment type="similarity">
    <text evidence="1">Belongs to the LysR transcriptional regulatory family.</text>
</comment>
<reference evidence="6" key="1">
    <citation type="submission" date="2009-03" db="EMBL/GenBank/DDBJ databases">
        <title>The novel organization of naphthalene degradation genes in Pseudomonas putida strain AK5.</title>
        <authorList>
            <person name="Izmalkova T.Y."/>
            <person name="Sazonova O.I."/>
            <person name="Nagornih M.O."/>
            <person name="Kosheleva I.A."/>
            <person name="Boronin A.M."/>
        </authorList>
    </citation>
    <scope>NUCLEOTIDE SEQUENCE</scope>
    <source>
        <strain evidence="6">AK5</strain>
        <plasmid evidence="6">pAK5</plasmid>
    </source>
</reference>
<dbReference type="GO" id="GO:0003700">
    <property type="term" value="F:DNA-binding transcription factor activity"/>
    <property type="evidence" value="ECO:0007669"/>
    <property type="project" value="InterPro"/>
</dbReference>
<dbReference type="InterPro" id="IPR050389">
    <property type="entry name" value="LysR-type_TF"/>
</dbReference>
<evidence type="ECO:0000313" key="6">
    <source>
        <dbReference type="EMBL" id="ACO92380.1"/>
    </source>
</evidence>
<dbReference type="PRINTS" id="PR00039">
    <property type="entry name" value="HTHLYSR"/>
</dbReference>
<feature type="domain" description="HTH lysR-type" evidence="5">
    <location>
        <begin position="7"/>
        <end position="64"/>
    </location>
</feature>
<evidence type="ECO:0000256" key="1">
    <source>
        <dbReference type="ARBA" id="ARBA00009437"/>
    </source>
</evidence>
<dbReference type="InterPro" id="IPR000847">
    <property type="entry name" value="LysR_HTH_N"/>
</dbReference>
<protein>
    <submittedName>
        <fullName evidence="6">LysR-type transcriptional regulator</fullName>
    </submittedName>
</protein>
<dbReference type="Gene3D" id="3.40.190.10">
    <property type="entry name" value="Periplasmic binding protein-like II"/>
    <property type="match status" value="2"/>
</dbReference>
<evidence type="ECO:0000256" key="3">
    <source>
        <dbReference type="ARBA" id="ARBA00023125"/>
    </source>
</evidence>
<name>C3VEG2_PSEPU</name>
<keyword evidence="6" id="KW-0614">Plasmid</keyword>
<dbReference type="Gene3D" id="1.10.10.10">
    <property type="entry name" value="Winged helix-like DNA-binding domain superfamily/Winged helix DNA-binding domain"/>
    <property type="match status" value="1"/>
</dbReference>
<dbReference type="PROSITE" id="PS50931">
    <property type="entry name" value="HTH_LYSR"/>
    <property type="match status" value="1"/>
</dbReference>
<dbReference type="Pfam" id="PF00126">
    <property type="entry name" value="HTH_1"/>
    <property type="match status" value="1"/>
</dbReference>
<evidence type="ECO:0000259" key="5">
    <source>
        <dbReference type="PROSITE" id="PS50931"/>
    </source>
</evidence>